<protein>
    <submittedName>
        <fullName evidence="2">Uncharacterized protein</fullName>
    </submittedName>
</protein>
<proteinExistence type="predicted"/>
<evidence type="ECO:0000256" key="1">
    <source>
        <dbReference type="SAM" id="MobiDB-lite"/>
    </source>
</evidence>
<organism evidence="2 3">
    <name type="scientific">Bradyrhizobium cytisi</name>
    <dbReference type="NCBI Taxonomy" id="515489"/>
    <lineage>
        <taxon>Bacteria</taxon>
        <taxon>Pseudomonadati</taxon>
        <taxon>Pseudomonadota</taxon>
        <taxon>Alphaproteobacteria</taxon>
        <taxon>Hyphomicrobiales</taxon>
        <taxon>Nitrobacteraceae</taxon>
        <taxon>Bradyrhizobium</taxon>
    </lineage>
</organism>
<name>A0A5S4WUZ8_9BRAD</name>
<evidence type="ECO:0000313" key="2">
    <source>
        <dbReference type="EMBL" id="TYL85801.1"/>
    </source>
</evidence>
<evidence type="ECO:0000313" key="3">
    <source>
        <dbReference type="Proteomes" id="UP000324853"/>
    </source>
</evidence>
<dbReference type="Proteomes" id="UP000324853">
    <property type="component" value="Unassembled WGS sequence"/>
</dbReference>
<gene>
    <name evidence="2" type="ORF">FXB38_09655</name>
</gene>
<dbReference type="RefSeq" id="WP_148750632.1">
    <property type="nucleotide sequence ID" value="NZ_VSSR01000016.1"/>
</dbReference>
<keyword evidence="3" id="KW-1185">Reference proteome</keyword>
<sequence length="1506" mass="168302">MPIELNRRFVECKDDGSTDPNLVARFGRTDSTLGWADLLKRRRVVFLAEAGSGKSTEMVAQSRAVPESVGQAFYATVEDVGRLGLEGALRVSDRKRLAAWRKSDQEAWFFVDSVDEAKSDGVKLRTVVANLADAISGCERRAHIILSGRYTDWEFRRDLGLVRDALAMPPDEELPSAPTPDELVISVIHRERLDTPTPPEDVLVVVMTGLDEARVRQFAEGKGIDDVNGLLEQIESGNLWQFARRPLDLDWLTEFWRANRRLGSLGEMLRVCIAERLQESNTDRTRRDDLAAERAAAGLERVAAALVFGRKDTIAIPDGEIDLTADQSAVDLADVLPDWSPQDRARLITRAVFDPATYGRARLHNDNEGVVRGFLAARWLLRLSKANLSKRHLHDLLFADTYGVPVIKLSMQETAAWLSLWDDTVAGEVAKWNPFLLLSSGDPQSLPLATRERLLREVVKRVVSGERVPIIDFDGLRRFARADLAPEIRRLFKAHAKHDEVEQLLLRIIWAGKIEELADLAEDVTLDVSRKRYTSILAGRALMATGKHEALVSYAARVRKHAVKQPATVVWDALGTIFPSALTIDDALDILSRINVTDRDGGLGLDYIGPKLVPKIASAADLETFLRGALAQLGGSPSAGDREETKREAAYFPMVSAAATRLLELSPSTQAPEPALDAVARIGDSLRASSHRAREARPELVAELKKTPDRRRLAFWRFAEKLRGHRMLAGREITSIFDMSLVGWPLDMVEEDIDWLLADAQGRTLGSERRLAIDTAMLVWRDLGRPDALRDRIAQAVGEDADLKAAFAAWTTPAPKPPELVKSEKEYEALKKRNALERAAHDKSWTDFAAEMRNDPDKLRKAQPTTEKTADSRVYHLWRLLRDASSDRQYALDTVAPLEPMIGREATDAFRAALIAHWRPWKPWIRSARKNEELSQRRNFDSMGIAAITIEAHGNPNWARDLSESDARRAAEYGTLELTGFPKWLSELATHKPDIVCEVLERELKAELARPPDAPSFGVAQNLANGNDNITELLAPVAIDEIERNESMASRPLSLLLRIAQHAKDGERDRLKAIAAKRVRLSTDLDSSTQYAATLFALDARAATKLIIERLDKVEIDDQAALVQRVLPRVFGGQFSRDEVIVENFPLEELERLVRLAYRTIRTAEDIGHVSGEVYSPTDRDDAEHARGAVFKRIATMPGRAAFDAIVRMQSDRDITVPKAYLQELKIERAAIDSEMAPWAARDAMEFETTAETQPHTAVDLQRLALQRLEDMQHDLVNDEYQQGETLALLPKESRVQRWLADRMTLKQGRSYSVDREVHVADEREPDIRLRCKPTDATMPIEVKVAESWTLKQLEDALVMQLCGRYLRANDGRHGILLLVHQKHRPRGWSRKKGAALTFTEVVAHLKKMAVGISGAAVGGPQPEIASIDVSQFRKKAKSKATGKKSAKAAKKPKTKVVQRAVAKAKKTNAARAKKANAKKKTSTRAKVSKKAAVRSPSRPPRKRRR</sequence>
<comment type="caution">
    <text evidence="2">The sequence shown here is derived from an EMBL/GenBank/DDBJ whole genome shotgun (WGS) entry which is preliminary data.</text>
</comment>
<dbReference type="EMBL" id="VSSR01000016">
    <property type="protein sequence ID" value="TYL85801.1"/>
    <property type="molecule type" value="Genomic_DNA"/>
</dbReference>
<dbReference type="OrthoDB" id="336284at2"/>
<reference evidence="2 3" key="1">
    <citation type="submission" date="2019-08" db="EMBL/GenBank/DDBJ databases">
        <title>Bradyrhizobium hipponensis sp. nov., a rhizobium isolated from a Lupinus angustifolius root nodule in Tunisia.</title>
        <authorList>
            <person name="Off K."/>
            <person name="Rejili M."/>
            <person name="Mars M."/>
            <person name="Brachmann A."/>
            <person name="Marin M."/>
        </authorList>
    </citation>
    <scope>NUCLEOTIDE SEQUENCE [LARGE SCALE GENOMIC DNA]</scope>
    <source>
        <strain evidence="2 3">CTAW11</strain>
    </source>
</reference>
<feature type="compositionally biased region" description="Basic residues" evidence="1">
    <location>
        <begin position="1437"/>
        <end position="1493"/>
    </location>
</feature>
<feature type="region of interest" description="Disordered" evidence="1">
    <location>
        <begin position="1437"/>
        <end position="1506"/>
    </location>
</feature>
<accession>A0A5S4WUZ8</accession>